<reference evidence="3" key="1">
    <citation type="journal article" date="2019" name="Int. J. Syst. Evol. Microbiol.">
        <title>The Global Catalogue of Microorganisms (GCM) 10K type strain sequencing project: providing services to taxonomists for standard genome sequencing and annotation.</title>
        <authorList>
            <consortium name="The Broad Institute Genomics Platform"/>
            <consortium name="The Broad Institute Genome Sequencing Center for Infectious Disease"/>
            <person name="Wu L."/>
            <person name="Ma J."/>
        </authorList>
    </citation>
    <scope>NUCLEOTIDE SEQUENCE [LARGE SCALE GENOMIC DNA]</scope>
    <source>
        <strain evidence="3">KCTC 22209</strain>
    </source>
</reference>
<comment type="caution">
    <text evidence="2">The sequence shown here is derived from an EMBL/GenBank/DDBJ whole genome shotgun (WGS) entry which is preliminary data.</text>
</comment>
<proteinExistence type="predicted"/>
<evidence type="ECO:0000313" key="3">
    <source>
        <dbReference type="Proteomes" id="UP001597509"/>
    </source>
</evidence>
<sequence length="155" mass="17507">MKRIQIIGFAAMILVLLNGCLKKGLPEYESWDVNNIDNVYVEYRYESGKILNDKPVVAYQRLNVQKNVVANSNTIELSIDVPQASGTFTEEVRNKLMQNYLWMYMDISTAAKIAPIGSAPKLGDPVDLTKEWQYQVTAANGNAKTWTIKVVSFKK</sequence>
<dbReference type="InterPro" id="IPR054460">
    <property type="entry name" value="DUF5018-rel"/>
</dbReference>
<dbReference type="EMBL" id="JBHUPE010000001">
    <property type="protein sequence ID" value="MFD2902494.1"/>
    <property type="molecule type" value="Genomic_DNA"/>
</dbReference>
<dbReference type="Gene3D" id="2.60.40.4120">
    <property type="match status" value="1"/>
</dbReference>
<evidence type="ECO:0000259" key="1">
    <source>
        <dbReference type="Pfam" id="PF22243"/>
    </source>
</evidence>
<name>A0ABW5YPY5_9SPHI</name>
<protein>
    <submittedName>
        <fullName evidence="2">DUF5018-related domain-containing protein</fullName>
    </submittedName>
</protein>
<keyword evidence="3" id="KW-1185">Reference proteome</keyword>
<feature type="domain" description="DUF5018" evidence="1">
    <location>
        <begin position="36"/>
        <end position="149"/>
    </location>
</feature>
<dbReference type="Pfam" id="PF22243">
    <property type="entry name" value="DUF5018-rel"/>
    <property type="match status" value="1"/>
</dbReference>
<organism evidence="2 3">
    <name type="scientific">Sphingobacterium anhuiense</name>
    <dbReference type="NCBI Taxonomy" id="493780"/>
    <lineage>
        <taxon>Bacteria</taxon>
        <taxon>Pseudomonadati</taxon>
        <taxon>Bacteroidota</taxon>
        <taxon>Sphingobacteriia</taxon>
        <taxon>Sphingobacteriales</taxon>
        <taxon>Sphingobacteriaceae</taxon>
        <taxon>Sphingobacterium</taxon>
    </lineage>
</organism>
<accession>A0ABW5YPY5</accession>
<dbReference type="Proteomes" id="UP001597509">
    <property type="component" value="Unassembled WGS sequence"/>
</dbReference>
<gene>
    <name evidence="2" type="ORF">ACFS6I_01060</name>
</gene>
<dbReference type="RefSeq" id="WP_380917498.1">
    <property type="nucleotide sequence ID" value="NZ_JBHUPE010000001.1"/>
</dbReference>
<evidence type="ECO:0000313" key="2">
    <source>
        <dbReference type="EMBL" id="MFD2902494.1"/>
    </source>
</evidence>